<dbReference type="EMBL" id="CAMPGE010024941">
    <property type="protein sequence ID" value="CAI2382748.1"/>
    <property type="molecule type" value="Genomic_DNA"/>
</dbReference>
<keyword evidence="3" id="KW-1185">Reference proteome</keyword>
<organism evidence="2 3">
    <name type="scientific">Euplotes crassus</name>
    <dbReference type="NCBI Taxonomy" id="5936"/>
    <lineage>
        <taxon>Eukaryota</taxon>
        <taxon>Sar</taxon>
        <taxon>Alveolata</taxon>
        <taxon>Ciliophora</taxon>
        <taxon>Intramacronucleata</taxon>
        <taxon>Spirotrichea</taxon>
        <taxon>Hypotrichia</taxon>
        <taxon>Euplotida</taxon>
        <taxon>Euplotidae</taxon>
        <taxon>Moneuplotes</taxon>
    </lineage>
</organism>
<dbReference type="SUPFAM" id="SSF52833">
    <property type="entry name" value="Thioredoxin-like"/>
    <property type="match status" value="1"/>
</dbReference>
<dbReference type="AlphaFoldDB" id="A0AAD2D7X0"/>
<dbReference type="InterPro" id="IPR017937">
    <property type="entry name" value="Thioredoxin_CS"/>
</dbReference>
<dbReference type="PROSITE" id="PS00194">
    <property type="entry name" value="THIOREDOXIN_1"/>
    <property type="match status" value="1"/>
</dbReference>
<protein>
    <recommendedName>
        <fullName evidence="1">Thioredoxin domain-containing protein</fullName>
    </recommendedName>
</protein>
<dbReference type="Proteomes" id="UP001295684">
    <property type="component" value="Unassembled WGS sequence"/>
</dbReference>
<proteinExistence type="predicted"/>
<evidence type="ECO:0000313" key="3">
    <source>
        <dbReference type="Proteomes" id="UP001295684"/>
    </source>
</evidence>
<reference evidence="2" key="1">
    <citation type="submission" date="2023-07" db="EMBL/GenBank/DDBJ databases">
        <authorList>
            <consortium name="AG Swart"/>
            <person name="Singh M."/>
            <person name="Singh A."/>
            <person name="Seah K."/>
            <person name="Emmerich C."/>
        </authorList>
    </citation>
    <scope>NUCLEOTIDE SEQUENCE</scope>
    <source>
        <strain evidence="2">DP1</strain>
    </source>
</reference>
<dbReference type="GO" id="GO:0015035">
    <property type="term" value="F:protein-disulfide reductase activity"/>
    <property type="evidence" value="ECO:0007669"/>
    <property type="project" value="TreeGrafter"/>
</dbReference>
<dbReference type="PANTHER" id="PTHR45815:SF3">
    <property type="entry name" value="PROTEIN DISULFIDE-ISOMERASE A6"/>
    <property type="match status" value="1"/>
</dbReference>
<dbReference type="Gene3D" id="3.40.30.10">
    <property type="entry name" value="Glutaredoxin"/>
    <property type="match status" value="1"/>
</dbReference>
<sequence length="153" mass="17671">MTLLAVALAIADKVTELEEKDFVNGRVLNKNAHVKGKWFIKFYVPWCPHCQRLAPEWEEMAGEIDEEVNVGAVNCSDHDDLSTFYGVYSYPTIYYIDDSLGMVKYQGMRSAEDLSDYINNQDYLREDSSKIKDIEKFREISTLEKFKGMFGLD</sequence>
<dbReference type="Pfam" id="PF00085">
    <property type="entry name" value="Thioredoxin"/>
    <property type="match status" value="1"/>
</dbReference>
<dbReference type="GO" id="GO:0005788">
    <property type="term" value="C:endoplasmic reticulum lumen"/>
    <property type="evidence" value="ECO:0007669"/>
    <property type="project" value="TreeGrafter"/>
</dbReference>
<accession>A0AAD2D7X0</accession>
<dbReference type="InterPro" id="IPR013766">
    <property type="entry name" value="Thioredoxin_domain"/>
</dbReference>
<dbReference type="CDD" id="cd02961">
    <property type="entry name" value="PDI_a_family"/>
    <property type="match status" value="1"/>
</dbReference>
<evidence type="ECO:0000259" key="1">
    <source>
        <dbReference type="PROSITE" id="PS51352"/>
    </source>
</evidence>
<evidence type="ECO:0000313" key="2">
    <source>
        <dbReference type="EMBL" id="CAI2382748.1"/>
    </source>
</evidence>
<gene>
    <name evidence="2" type="ORF">ECRASSUSDP1_LOCUS24234</name>
</gene>
<name>A0AAD2D7X0_EUPCR</name>
<comment type="caution">
    <text evidence="2">The sequence shown here is derived from an EMBL/GenBank/DDBJ whole genome shotgun (WGS) entry which is preliminary data.</text>
</comment>
<dbReference type="InterPro" id="IPR036249">
    <property type="entry name" value="Thioredoxin-like_sf"/>
</dbReference>
<dbReference type="GO" id="GO:0034976">
    <property type="term" value="P:response to endoplasmic reticulum stress"/>
    <property type="evidence" value="ECO:0007669"/>
    <property type="project" value="TreeGrafter"/>
</dbReference>
<dbReference type="PANTHER" id="PTHR45815">
    <property type="entry name" value="PROTEIN DISULFIDE-ISOMERASE A6"/>
    <property type="match status" value="1"/>
</dbReference>
<feature type="domain" description="Thioredoxin" evidence="1">
    <location>
        <begin position="8"/>
        <end position="123"/>
    </location>
</feature>
<dbReference type="PROSITE" id="PS51352">
    <property type="entry name" value="THIOREDOXIN_2"/>
    <property type="match status" value="1"/>
</dbReference>